<sequence>MQPAIDPIIRMKDTVNLTGLSRSTIYRKMQDGSFPTSFKISKSAAGWRMSTIRQWMEQQEQGCRGVQHG</sequence>
<dbReference type="InterPro" id="IPR010260">
    <property type="entry name" value="AlpA"/>
</dbReference>
<protein>
    <submittedName>
        <fullName evidence="1">Prophage regulatory protein</fullName>
    </submittedName>
</protein>
<evidence type="ECO:0000313" key="1">
    <source>
        <dbReference type="EMBL" id="MBB5022636.1"/>
    </source>
</evidence>
<accession>A0A7W8DHJ8</accession>
<evidence type="ECO:0000313" key="2">
    <source>
        <dbReference type="Proteomes" id="UP000528322"/>
    </source>
</evidence>
<dbReference type="Gene3D" id="1.10.238.160">
    <property type="match status" value="1"/>
</dbReference>
<keyword evidence="2" id="KW-1185">Reference proteome</keyword>
<proteinExistence type="predicted"/>
<dbReference type="InterPro" id="IPR052931">
    <property type="entry name" value="Prophage_regulatory_activator"/>
</dbReference>
<dbReference type="RefSeq" id="WP_183733509.1">
    <property type="nucleotide sequence ID" value="NZ_JACHID010000013.1"/>
</dbReference>
<dbReference type="PANTHER" id="PTHR36154:SF1">
    <property type="entry name" value="DNA-BINDING TRANSCRIPTIONAL ACTIVATOR ALPA"/>
    <property type="match status" value="1"/>
</dbReference>
<dbReference type="Pfam" id="PF05930">
    <property type="entry name" value="Phage_AlpA"/>
    <property type="match status" value="1"/>
</dbReference>
<gene>
    <name evidence="1" type="ORF">HNR37_001974</name>
</gene>
<comment type="caution">
    <text evidence="1">The sequence shown here is derived from an EMBL/GenBank/DDBJ whole genome shotgun (WGS) entry which is preliminary data.</text>
</comment>
<name>A0A7W8DHJ8_9BACT</name>
<dbReference type="AlphaFoldDB" id="A0A7W8DHJ8"/>
<reference evidence="1 2" key="1">
    <citation type="submission" date="2020-08" db="EMBL/GenBank/DDBJ databases">
        <title>Genomic Encyclopedia of Type Strains, Phase IV (KMG-IV): sequencing the most valuable type-strain genomes for metagenomic binning, comparative biology and taxonomic classification.</title>
        <authorList>
            <person name="Goeker M."/>
        </authorList>
    </citation>
    <scope>NUCLEOTIDE SEQUENCE [LARGE SCALE GENOMIC DNA]</scope>
    <source>
        <strain evidence="1 2">DSM 22071</strain>
    </source>
</reference>
<dbReference type="Proteomes" id="UP000528322">
    <property type="component" value="Unassembled WGS sequence"/>
</dbReference>
<dbReference type="EMBL" id="JACHID010000013">
    <property type="protein sequence ID" value="MBB5022636.1"/>
    <property type="molecule type" value="Genomic_DNA"/>
</dbReference>
<dbReference type="PANTHER" id="PTHR36154">
    <property type="entry name" value="DNA-BINDING TRANSCRIPTIONAL ACTIVATOR ALPA"/>
    <property type="match status" value="1"/>
</dbReference>
<organism evidence="1 2">
    <name type="scientific">Desulfurispira natronophila</name>
    <dbReference type="NCBI Taxonomy" id="682562"/>
    <lineage>
        <taxon>Bacteria</taxon>
        <taxon>Pseudomonadati</taxon>
        <taxon>Chrysiogenota</taxon>
        <taxon>Chrysiogenia</taxon>
        <taxon>Chrysiogenales</taxon>
        <taxon>Chrysiogenaceae</taxon>
        <taxon>Desulfurispira</taxon>
    </lineage>
</organism>